<dbReference type="EMBL" id="SELW01000316">
    <property type="protein sequence ID" value="TID29427.1"/>
    <property type="molecule type" value="Genomic_DNA"/>
</dbReference>
<evidence type="ECO:0000259" key="10">
    <source>
        <dbReference type="Pfam" id="PF04111"/>
    </source>
</evidence>
<dbReference type="GO" id="GO:0005971">
    <property type="term" value="C:ribonucleoside-diphosphate reductase complex"/>
    <property type="evidence" value="ECO:0007669"/>
    <property type="project" value="TreeGrafter"/>
</dbReference>
<dbReference type="STRING" id="52247.A0A4T0X2D4"/>
<gene>
    <name evidence="12" type="ORF">CANINC_002001</name>
</gene>
<feature type="domain" description="Atg6 BARA" evidence="10">
    <location>
        <begin position="295"/>
        <end position="387"/>
    </location>
</feature>
<evidence type="ECO:0000313" key="13">
    <source>
        <dbReference type="Proteomes" id="UP000307173"/>
    </source>
</evidence>
<dbReference type="InterPro" id="IPR013346">
    <property type="entry name" value="NrdE_NrdA_C"/>
</dbReference>
<evidence type="ECO:0000259" key="9">
    <source>
        <dbReference type="Pfam" id="PF02867"/>
    </source>
</evidence>
<dbReference type="InterPro" id="IPR000788">
    <property type="entry name" value="RNR_lg_C"/>
</dbReference>
<dbReference type="NCBIfam" id="TIGR02506">
    <property type="entry name" value="NrdE_NrdA"/>
    <property type="match status" value="1"/>
</dbReference>
<keyword evidence="13" id="KW-1185">Reference proteome</keyword>
<dbReference type="GO" id="GO:0004748">
    <property type="term" value="F:ribonucleoside-diphosphate reductase activity, thioredoxin disulfide as acceptor"/>
    <property type="evidence" value="ECO:0007669"/>
    <property type="project" value="UniProtKB-EC"/>
</dbReference>
<dbReference type="CDD" id="cd01679">
    <property type="entry name" value="RNR_I"/>
    <property type="match status" value="1"/>
</dbReference>
<dbReference type="InterPro" id="IPR008926">
    <property type="entry name" value="RNR_R1-su_N"/>
</dbReference>
<dbReference type="InterPro" id="IPR013509">
    <property type="entry name" value="RNR_lsu_N"/>
</dbReference>
<dbReference type="PRINTS" id="PR01183">
    <property type="entry name" value="RIBORDTASEM1"/>
</dbReference>
<dbReference type="UniPathway" id="UPA00326"/>
<protein>
    <recommendedName>
        <fullName evidence="2 6">Ribonucleoside-diphosphate reductase</fullName>
        <ecNumber evidence="2 6">1.17.4.1</ecNumber>
    </recommendedName>
</protein>
<reference evidence="12 13" key="1">
    <citation type="journal article" date="2019" name="Front. Genet.">
        <title>Whole-Genome Sequencing of the Opportunistic Yeast Pathogen Candida inconspicua Uncovers Its Hybrid Origin.</title>
        <authorList>
            <person name="Mixao V."/>
            <person name="Hansen A.P."/>
            <person name="Saus E."/>
            <person name="Boekhout T."/>
            <person name="Lass-Florl C."/>
            <person name="Gabaldon T."/>
        </authorList>
    </citation>
    <scope>NUCLEOTIDE SEQUENCE [LARGE SCALE GENOMIC DNA]</scope>
    <source>
        <strain evidence="12 13">CBS 180</strain>
    </source>
</reference>
<evidence type="ECO:0000256" key="7">
    <source>
        <dbReference type="SAM" id="Coils"/>
    </source>
</evidence>
<evidence type="ECO:0000256" key="1">
    <source>
        <dbReference type="ARBA" id="ARBA00010406"/>
    </source>
</evidence>
<evidence type="ECO:0000313" key="12">
    <source>
        <dbReference type="EMBL" id="TID29427.1"/>
    </source>
</evidence>
<accession>A0A4T0X2D4</accession>
<sequence>MEIQYFCRSCKLPLVIDGSLQNLTRAQQNLLKLNYADNPRSDASTKEKAKYKEISNIPPERLQRFKHATKATQLSIKRTNTDSGLIENDDLAPDQNEIKSNQNSFVYVNDKDVQDEEEENLRSRIKDAQLNDLDNKKSNISERVDTLSTIFDIISARYEIDYPVCSDCASTLLIEIKNKFEALSKEKEVYMQFLKKLTIQNSPNVDKIKKALQDQDKLKEEQNRILEQLRIEDKKHLELIAEAETLEKEIELLEEEEHELCAKKNEKDSKLEEQLDELEAMKAQYTRNLDTLDNLRKIDPFGKIFSVSHEGQIGTINGLRLGCLEDVQITWPEINAALGQLLLMINTSLTILKITLQNYRLIPLGSRSRIELLSPRPKIINLYTSGKPLGSSLGGLLGNTLGENVVTKVQMGLPTEISIAQLVNLTAETLASLTTVHYKYSLIGSRVLTSYLQSTLSLKFSDNFSILFENFRSHSGEYILSPKLYKIIKSNSEMIDKAIDSTRDFDIDYFGFRTLEKSYLLKLEDRLHETPQFLFMRVALGIHMSDIDSAIETYNYMSQKYFIHASPTLFNSGYDKPFLSSCFLLAMKDDSIDGIYRTLYDTAMISKGAGGIGIHVSNIRAAGAHINGSNGISSGLIPMLKVFNSTAKYVDQGGNKRPGAFCIYLEPWHADVFDFLNMRKNHGKEEMRARDLFMALWIPDLFMRKVANDEEWCLFSPDNSPGLNECYGDEFVSLYSRYESENRFVRKIKARQLWLAIMTSQTETGNPFLLYKDRCNYLSNQKNLGIIKSSNLCCEIIEYSSKDETAVCNLASVALPKFVENGKFNFQKLHDVCKIVVRNLNRIIDVNYYPLKSCEQSNMKHRPIGMGVQGLADTFFLLRLPFGSPESKDLNTKIFETLYHAALEQSHNLAVTEGKVLSGEYQVVNKYLVDDLASRGLWDLEMKNKIIEHHGSIQSIAEIPKEIRNLYKTVWEISQKTIIDMAAERGPFIDQSQSMNLFLQDVTYSKLTSMHFYAWRKGLKTGMYYLRTKAAAAAIQFSLGAIPTKRMREDSTTTEEEDDLEELAHDITEPVVRKKYDIHNKRIINCNLQDLENCDSCSG</sequence>
<feature type="domain" description="Ribonucleotide reductase large subunit C-terminal" evidence="9">
    <location>
        <begin position="915"/>
        <end position="1025"/>
    </location>
</feature>
<dbReference type="InterPro" id="IPR041691">
    <property type="entry name" value="Atg6/beclin_CC"/>
</dbReference>
<dbReference type="SUPFAM" id="SSF48168">
    <property type="entry name" value="R1 subunit of ribonucleotide reductase, N-terminal domain"/>
    <property type="match status" value="1"/>
</dbReference>
<name>A0A4T0X2D4_9ASCO</name>
<evidence type="ECO:0000256" key="2">
    <source>
        <dbReference type="ARBA" id="ARBA00012274"/>
    </source>
</evidence>
<comment type="similarity">
    <text evidence="1 6">Belongs to the ribonucleoside diphosphate reductase large chain family.</text>
</comment>
<dbReference type="InterPro" id="IPR038274">
    <property type="entry name" value="Atg6/Beclin_C_sf"/>
</dbReference>
<evidence type="ECO:0000256" key="4">
    <source>
        <dbReference type="ARBA" id="ARBA00023116"/>
    </source>
</evidence>
<feature type="coiled-coil region" evidence="7">
    <location>
        <begin position="208"/>
        <end position="295"/>
    </location>
</feature>
<comment type="caution">
    <text evidence="12">The sequence shown here is derived from an EMBL/GenBank/DDBJ whole genome shotgun (WGS) entry which is preliminary data.</text>
</comment>
<comment type="catalytic activity">
    <reaction evidence="6">
        <text>a 2'-deoxyribonucleoside 5'-diphosphate + [thioredoxin]-disulfide + H2O = a ribonucleoside 5'-diphosphate + [thioredoxin]-dithiol</text>
        <dbReference type="Rhea" id="RHEA:23252"/>
        <dbReference type="Rhea" id="RHEA-COMP:10698"/>
        <dbReference type="Rhea" id="RHEA-COMP:10700"/>
        <dbReference type="ChEBI" id="CHEBI:15377"/>
        <dbReference type="ChEBI" id="CHEBI:29950"/>
        <dbReference type="ChEBI" id="CHEBI:50058"/>
        <dbReference type="ChEBI" id="CHEBI:57930"/>
        <dbReference type="ChEBI" id="CHEBI:73316"/>
        <dbReference type="EC" id="1.17.4.1"/>
    </reaction>
</comment>
<keyword evidence="7" id="KW-0175">Coiled coil</keyword>
<evidence type="ECO:0000256" key="6">
    <source>
        <dbReference type="RuleBase" id="RU003410"/>
    </source>
</evidence>
<dbReference type="SUPFAM" id="SSF51998">
    <property type="entry name" value="PFL-like glycyl radical enzymes"/>
    <property type="match status" value="1"/>
</dbReference>
<dbReference type="GO" id="GO:0005524">
    <property type="term" value="F:ATP binding"/>
    <property type="evidence" value="ECO:0007669"/>
    <property type="project" value="InterPro"/>
</dbReference>
<dbReference type="Proteomes" id="UP000307173">
    <property type="component" value="Unassembled WGS sequence"/>
</dbReference>
<dbReference type="PANTHER" id="PTHR11573">
    <property type="entry name" value="RIBONUCLEOSIDE-DIPHOSPHATE REDUCTASE LARGE CHAIN"/>
    <property type="match status" value="1"/>
</dbReference>
<evidence type="ECO:0000256" key="3">
    <source>
        <dbReference type="ARBA" id="ARBA00023002"/>
    </source>
</evidence>
<dbReference type="OrthoDB" id="3000483at2759"/>
<dbReference type="EC" id="1.17.4.1" evidence="2 6"/>
<organism evidence="12 13">
    <name type="scientific">Pichia inconspicua</name>
    <dbReference type="NCBI Taxonomy" id="52247"/>
    <lineage>
        <taxon>Eukaryota</taxon>
        <taxon>Fungi</taxon>
        <taxon>Dikarya</taxon>
        <taxon>Ascomycota</taxon>
        <taxon>Saccharomycotina</taxon>
        <taxon>Pichiomycetes</taxon>
        <taxon>Pichiales</taxon>
        <taxon>Pichiaceae</taxon>
        <taxon>Pichia</taxon>
    </lineage>
</organism>
<proteinExistence type="inferred from homology"/>
<dbReference type="Gene3D" id="1.10.418.40">
    <property type="entry name" value="Autophagy protein 6/Beclin 1"/>
    <property type="match status" value="1"/>
</dbReference>
<dbReference type="Pfam" id="PF17675">
    <property type="entry name" value="APG6_N"/>
    <property type="match status" value="1"/>
</dbReference>
<dbReference type="InterPro" id="IPR040455">
    <property type="entry name" value="Atg6_BARA"/>
</dbReference>
<dbReference type="InterPro" id="IPR039718">
    <property type="entry name" value="Rrm1"/>
</dbReference>
<feature type="domain" description="Ribonucleotide reductase large subunit C-terminal" evidence="9">
    <location>
        <begin position="580"/>
        <end position="914"/>
    </location>
</feature>
<keyword evidence="4 6" id="KW-0215">Deoxyribonucleotide synthesis</keyword>
<evidence type="ECO:0000259" key="11">
    <source>
        <dbReference type="Pfam" id="PF17675"/>
    </source>
</evidence>
<evidence type="ECO:0000256" key="5">
    <source>
        <dbReference type="ARBA" id="ARBA00024942"/>
    </source>
</evidence>
<evidence type="ECO:0000259" key="8">
    <source>
        <dbReference type="Pfam" id="PF00317"/>
    </source>
</evidence>
<dbReference type="Pfam" id="PF02867">
    <property type="entry name" value="Ribonuc_red_lgC"/>
    <property type="match status" value="2"/>
</dbReference>
<dbReference type="Pfam" id="PF04111">
    <property type="entry name" value="APG6"/>
    <property type="match status" value="1"/>
</dbReference>
<feature type="domain" description="Ribonucleotide reductase large subunit N-terminal" evidence="8">
    <location>
        <begin position="507"/>
        <end position="574"/>
    </location>
</feature>
<keyword evidence="3 6" id="KW-0560">Oxidoreductase</keyword>
<dbReference type="GO" id="GO:0009263">
    <property type="term" value="P:deoxyribonucleotide biosynthetic process"/>
    <property type="evidence" value="ECO:0007669"/>
    <property type="project" value="UniProtKB-KW"/>
</dbReference>
<feature type="domain" description="Atg6/beclin coiled-coil" evidence="11">
    <location>
        <begin position="163"/>
        <end position="291"/>
    </location>
</feature>
<dbReference type="AlphaFoldDB" id="A0A4T0X2D4"/>
<dbReference type="PANTHER" id="PTHR11573:SF28">
    <property type="entry name" value="RIBONUCLEOSIDE-DIPHOSPHATE REDUCTASE"/>
    <property type="match status" value="1"/>
</dbReference>
<dbReference type="Gene3D" id="3.20.70.20">
    <property type="match status" value="2"/>
</dbReference>
<dbReference type="Pfam" id="PF00317">
    <property type="entry name" value="Ribonuc_red_lgN"/>
    <property type="match status" value="1"/>
</dbReference>
<comment type="function">
    <text evidence="5 6">Provides the precursors necessary for DNA synthesis. Catalyzes the biosynthesis of deoxyribonucleotides from the corresponding ribonucleotides.</text>
</comment>